<gene>
    <name evidence="4" type="ORF">A21D_03880</name>
</gene>
<evidence type="ECO:0000313" key="5">
    <source>
        <dbReference type="Proteomes" id="UP000234237"/>
    </source>
</evidence>
<sequence>MKEKTIEFENLTLQFEMDQTNWKMRLPKSQTAVHDVRQMDIMLHPSDFFAPLTIEEEKDAFQFTFKLEPRWKNWDQLLQLHRNEKLRLLCNMFQLEPILNTRITFVLHPDNLMVNDNLMPVVIYRGIRKLVPPYEWDEADFLKQLKCYVIALFSKKFNFDQLYHGSLQNATETEFQRQVSEVADLAELKDLLYKSYQEEQVKTEQTMTVVPTKRFRLFKQLSIIMIIVSVLLTVPVIYYGIIKAPYQDNLLEAHGEYLASSYGDVISTLEGEDPEKLPIQTMYILAHSYINVENLPDAEKEVILKNVSLKSDPDYLTYWIYNGRGEFDTSLEKAKYIDDPVLIIHGLIQKIEEAKNNPDLTGSEREKTVKKLQDELEQYREEFDLQDEDEETVPASESEAEDTNQTEQEAQSNEDNKKKEDSGDKEKEK</sequence>
<feature type="compositionally biased region" description="Acidic residues" evidence="2">
    <location>
        <begin position="384"/>
        <end position="404"/>
    </location>
</feature>
<dbReference type="Gene3D" id="1.25.40.680">
    <property type="entry name" value="Type VII secretion system EssB, C-terminal-like domain"/>
    <property type="match status" value="1"/>
</dbReference>
<dbReference type="Gene3D" id="1.10.510.10">
    <property type="entry name" value="Transferase(Phosphotransferase) domain 1"/>
    <property type="match status" value="1"/>
</dbReference>
<dbReference type="EMBL" id="CP018622">
    <property type="protein sequence ID" value="AUJ26914.1"/>
    <property type="molecule type" value="Genomic_DNA"/>
</dbReference>
<dbReference type="InterPro" id="IPR042565">
    <property type="entry name" value="T7SS_EssB_C"/>
</dbReference>
<evidence type="ECO:0000256" key="2">
    <source>
        <dbReference type="SAM" id="MobiDB-lite"/>
    </source>
</evidence>
<proteinExistence type="inferred from homology"/>
<dbReference type="NCBIfam" id="TIGR03926">
    <property type="entry name" value="T7_EssB"/>
    <property type="match status" value="1"/>
</dbReference>
<feature type="compositionally biased region" description="Basic and acidic residues" evidence="2">
    <location>
        <begin position="414"/>
        <end position="429"/>
    </location>
</feature>
<dbReference type="KEGG" id="vpn:A21D_03880"/>
<name>A0A2K9J5B2_9BACI</name>
<keyword evidence="3" id="KW-0472">Membrane</keyword>
<dbReference type="Proteomes" id="UP000234237">
    <property type="component" value="Chromosome"/>
</dbReference>
<evidence type="ECO:0000256" key="1">
    <source>
        <dbReference type="ARBA" id="ARBA00010163"/>
    </source>
</evidence>
<evidence type="ECO:0000313" key="4">
    <source>
        <dbReference type="EMBL" id="AUJ26914.1"/>
    </source>
</evidence>
<protein>
    <submittedName>
        <fullName evidence="4">Putative membrane protein essB</fullName>
    </submittedName>
</protein>
<keyword evidence="3" id="KW-0812">Transmembrane</keyword>
<dbReference type="STRING" id="302167.GCA_900166595_02721"/>
<feature type="compositionally biased region" description="Basic and acidic residues" evidence="2">
    <location>
        <begin position="358"/>
        <end position="383"/>
    </location>
</feature>
<evidence type="ECO:0000256" key="3">
    <source>
        <dbReference type="SAM" id="Phobius"/>
    </source>
</evidence>
<dbReference type="RefSeq" id="WP_101934104.1">
    <property type="nucleotide sequence ID" value="NZ_CP018622.1"/>
</dbReference>
<dbReference type="InterPro" id="IPR018778">
    <property type="entry name" value="T7SS_EssB"/>
</dbReference>
<comment type="similarity">
    <text evidence="1">Belongs to the EssB family.</text>
</comment>
<feature type="region of interest" description="Disordered" evidence="2">
    <location>
        <begin position="358"/>
        <end position="429"/>
    </location>
</feature>
<organism evidence="4 5">
    <name type="scientific">Virgibacillus dokdonensis</name>
    <dbReference type="NCBI Taxonomy" id="302167"/>
    <lineage>
        <taxon>Bacteria</taxon>
        <taxon>Bacillati</taxon>
        <taxon>Bacillota</taxon>
        <taxon>Bacilli</taxon>
        <taxon>Bacillales</taxon>
        <taxon>Bacillaceae</taxon>
        <taxon>Virgibacillus</taxon>
    </lineage>
</organism>
<accession>A0A2K9J5B2</accession>
<feature type="transmembrane region" description="Helical" evidence="3">
    <location>
        <begin position="221"/>
        <end position="241"/>
    </location>
</feature>
<keyword evidence="3" id="KW-1133">Transmembrane helix</keyword>
<reference evidence="5" key="1">
    <citation type="submission" date="2016-11" db="EMBL/GenBank/DDBJ databases">
        <title>Complete genome sequence of Virgibacillus pantothenticus 21D, a halophilic bacterium isolated from the deep hypersaline anoxic basin Discovery in the Mediterranean Sea.</title>
        <authorList>
            <person name="Zeaiter Z."/>
            <person name="Booth J.M."/>
            <person name="Prosdocimi E.M."/>
            <person name="Mapelli F."/>
            <person name="Fusi M."/>
            <person name="Daffonchio D."/>
            <person name="Borin S."/>
            <person name="Crotti E."/>
        </authorList>
    </citation>
    <scope>NUCLEOTIDE SEQUENCE [LARGE SCALE GENOMIC DNA]</scope>
    <source>
        <strain evidence="5">21D</strain>
    </source>
</reference>
<dbReference type="Pfam" id="PF10140">
    <property type="entry name" value="YukC"/>
    <property type="match status" value="1"/>
</dbReference>
<dbReference type="AlphaFoldDB" id="A0A2K9J5B2"/>